<dbReference type="InterPro" id="IPR038666">
    <property type="entry name" value="SSP1_head-tail_sf"/>
</dbReference>
<evidence type="ECO:0000313" key="2">
    <source>
        <dbReference type="Proteomes" id="UP000176815"/>
    </source>
</evidence>
<protein>
    <submittedName>
        <fullName evidence="1">Uncharacterized protein</fullName>
    </submittedName>
</protein>
<dbReference type="AlphaFoldDB" id="A0A1F4X411"/>
<comment type="caution">
    <text evidence="1">The sequence shown here is derived from an EMBL/GenBank/DDBJ whole genome shotgun (WGS) entry which is preliminary data.</text>
</comment>
<dbReference type="EMBL" id="MEWG01000046">
    <property type="protein sequence ID" value="OGC76309.1"/>
    <property type="molecule type" value="Genomic_DNA"/>
</dbReference>
<accession>A0A1F4X411</accession>
<gene>
    <name evidence="1" type="ORF">A2619_05840</name>
</gene>
<dbReference type="Gene3D" id="2.40.10.270">
    <property type="entry name" value="Bacteriophage SPP1 head-tail adaptor protein"/>
    <property type="match status" value="1"/>
</dbReference>
<proteinExistence type="predicted"/>
<sequence length="170" mass="19466">MYAFGKKKHTYFWDLKNSPKWLARNLDKRIRLFNAAQAESDEGGFDHTYNFLKEIWAGCTTLSHNAYMRWSSTENTGNISHEIVIRKNAVDDLHSEFTSAFGTVFDNIADINPIKSNMFIMLLSTSSTGKFFRARRVMDKDENGEYLSILCEEIEEFGTGAPNQDEDGVL</sequence>
<dbReference type="Pfam" id="PF05521">
    <property type="entry name" value="Phage_HCP"/>
    <property type="match status" value="1"/>
</dbReference>
<name>A0A1F4X411_UNCKA</name>
<dbReference type="InterPro" id="IPR008767">
    <property type="entry name" value="Phage_SPP1_head-tail_adaptor"/>
</dbReference>
<reference evidence="1 2" key="1">
    <citation type="journal article" date="2016" name="Nat. Commun.">
        <title>Thousands of microbial genomes shed light on interconnected biogeochemical processes in an aquifer system.</title>
        <authorList>
            <person name="Anantharaman K."/>
            <person name="Brown C.T."/>
            <person name="Hug L.A."/>
            <person name="Sharon I."/>
            <person name="Castelle C.J."/>
            <person name="Probst A.J."/>
            <person name="Thomas B.C."/>
            <person name="Singh A."/>
            <person name="Wilkins M.J."/>
            <person name="Karaoz U."/>
            <person name="Brodie E.L."/>
            <person name="Williams K.H."/>
            <person name="Hubbard S.S."/>
            <person name="Banfield J.F."/>
        </authorList>
    </citation>
    <scope>NUCLEOTIDE SEQUENCE [LARGE SCALE GENOMIC DNA]</scope>
</reference>
<organism evidence="1 2">
    <name type="scientific">candidate division WWE3 bacterium RIFOXYD1_FULL_39_9</name>
    <dbReference type="NCBI Taxonomy" id="1802649"/>
    <lineage>
        <taxon>Bacteria</taxon>
        <taxon>Katanobacteria</taxon>
    </lineage>
</organism>
<dbReference type="Proteomes" id="UP000176815">
    <property type="component" value="Unassembled WGS sequence"/>
</dbReference>
<evidence type="ECO:0000313" key="1">
    <source>
        <dbReference type="EMBL" id="OGC76309.1"/>
    </source>
</evidence>